<keyword evidence="2" id="KW-1185">Reference proteome</keyword>
<name>A0ACC5Z450_9TELE</name>
<protein>
    <submittedName>
        <fullName evidence="1">Uncharacterized protein</fullName>
    </submittedName>
</protein>
<sequence length="472" mass="53247">MAAGQQWVLVEMVQAFYEAPAYHLILEGILILWIIRLLFSKTYKLQERSDLTDKEKEELIEEWQPEPLVPPVFKDQPSLNYDVVTGSPSHKMIVNGKECINFASFNFLGLLDNARVKQTALASLRKYGVGTCGPRGFYGTFDVHLELEERLAKFMRTEEAIIYSYGFATIASAIPAYSKRGDIVFVDEAACFAIQKGLQASRSFIKYFKHNDMEDLERLLKEQELEDQKNPRKARVTRKFIVVEGLYMNTADICPLPQLVKLKYKYKVRIFLEESMSFGVLGEHGRGVTEHFGVNIDDIDLISANMENAVASIGGFCCGRSFVIDHQRLSGQGYCFSASLPPMLATAAIEALNIMEEDPEIFTILREKCKHVHNALQGIPGLKVVGEAFAPALHLQLENSTGSRESDVRTLRSIIDYCLDRQIALTQARYLDKEERFLPPPSIRVVVTVEQTEEEIEKAASCIREAALATLK</sequence>
<accession>A0ACC5Z450</accession>
<dbReference type="EMBL" id="CM040991">
    <property type="protein sequence ID" value="MCJ8742634.1"/>
    <property type="molecule type" value="Genomic_DNA"/>
</dbReference>
<organism evidence="1 2">
    <name type="scientific">Pangasius djambal</name>
    <dbReference type="NCBI Taxonomy" id="1691987"/>
    <lineage>
        <taxon>Eukaryota</taxon>
        <taxon>Metazoa</taxon>
        <taxon>Chordata</taxon>
        <taxon>Craniata</taxon>
        <taxon>Vertebrata</taxon>
        <taxon>Euteleostomi</taxon>
        <taxon>Actinopterygii</taxon>
        <taxon>Neopterygii</taxon>
        <taxon>Teleostei</taxon>
        <taxon>Ostariophysi</taxon>
        <taxon>Siluriformes</taxon>
        <taxon>Pangasiidae</taxon>
        <taxon>Pangasius</taxon>
    </lineage>
</organism>
<evidence type="ECO:0000313" key="1">
    <source>
        <dbReference type="EMBL" id="MCJ8742634.1"/>
    </source>
</evidence>
<reference evidence="1" key="1">
    <citation type="submission" date="2020-02" db="EMBL/GenBank/DDBJ databases">
        <title>Genome sequencing of the panga catfish, Pangasius djambal.</title>
        <authorList>
            <person name="Wen M."/>
            <person name="Zahm M."/>
            <person name="Roques C."/>
            <person name="Cabau C."/>
            <person name="Klopp C."/>
            <person name="Donnadieu C."/>
            <person name="Jouanno E."/>
            <person name="Avarre J.-C."/>
            <person name="Campet M."/>
            <person name="Ha T."/>
            <person name="Dugue R."/>
            <person name="Lampietro C."/>
            <person name="Louis A."/>
            <person name="Herpin A."/>
            <person name="Echchiki A."/>
            <person name="Berthelot C."/>
            <person name="Parey E."/>
            <person name="Roest-Crollius H."/>
            <person name="Braasch I."/>
            <person name="Postlethwait J.H."/>
            <person name="Bobe J."/>
            <person name="Montfort J."/>
            <person name="Bouchez O."/>
            <person name="Begum T."/>
            <person name="Schartl M."/>
            <person name="Gustiano R."/>
            <person name="Guiguen Y."/>
        </authorList>
    </citation>
    <scope>NUCLEOTIDE SEQUENCE</scope>
    <source>
        <strain evidence="1">Pdj_M5554</strain>
    </source>
</reference>
<dbReference type="Proteomes" id="UP000830395">
    <property type="component" value="Chromosome 17"/>
</dbReference>
<evidence type="ECO:0000313" key="2">
    <source>
        <dbReference type="Proteomes" id="UP000830395"/>
    </source>
</evidence>
<gene>
    <name evidence="1" type="ORF">PDJAM_G00084380</name>
</gene>
<proteinExistence type="predicted"/>
<comment type="caution">
    <text evidence="1">The sequence shown here is derived from an EMBL/GenBank/DDBJ whole genome shotgun (WGS) entry which is preliminary data.</text>
</comment>